<proteinExistence type="predicted"/>
<dbReference type="OrthoDB" id="8537952at2"/>
<dbReference type="GO" id="GO:0070063">
    <property type="term" value="F:RNA polymerase binding"/>
    <property type="evidence" value="ECO:0007669"/>
    <property type="project" value="InterPro"/>
</dbReference>
<dbReference type="Gene3D" id="3.10.50.30">
    <property type="entry name" value="Transcription elongation factor, GreA/GreB, C-terminal domain"/>
    <property type="match status" value="1"/>
</dbReference>
<sequence length="166" mass="18104">MSRAFVREPDADDGRDDEPLPPDSPHPYYLTPGGLIGLQKRLEALEGDRMAIPAGEADPGEVQRRKRLTRELRLLERKRARAIVIDPTAHPRGKVAFGHVVTVEGDDGKILRFHIVGEDEAVPAEGLISWLSPLAQALLGAGPQDRVIWRRPAGDVGLTILSISGT</sequence>
<dbReference type="PANTHER" id="PTHR30437:SF6">
    <property type="entry name" value="TRANSCRIPTION ELONGATION FACTOR GREB"/>
    <property type="match status" value="1"/>
</dbReference>
<evidence type="ECO:0000256" key="1">
    <source>
        <dbReference type="SAM" id="MobiDB-lite"/>
    </source>
</evidence>
<feature type="domain" description="Transcription elongation factor GreA/GreB C-terminal" evidence="2">
    <location>
        <begin position="91"/>
        <end position="164"/>
    </location>
</feature>
<dbReference type="GO" id="GO:0006354">
    <property type="term" value="P:DNA-templated transcription elongation"/>
    <property type="evidence" value="ECO:0007669"/>
    <property type="project" value="TreeGrafter"/>
</dbReference>
<dbReference type="AlphaFoldDB" id="A0A2N3PS87"/>
<organism evidence="3 4">
    <name type="scientific">Telmatospirillum siberiense</name>
    <dbReference type="NCBI Taxonomy" id="382514"/>
    <lineage>
        <taxon>Bacteria</taxon>
        <taxon>Pseudomonadati</taxon>
        <taxon>Pseudomonadota</taxon>
        <taxon>Alphaproteobacteria</taxon>
        <taxon>Rhodospirillales</taxon>
        <taxon>Rhodospirillaceae</taxon>
        <taxon>Telmatospirillum</taxon>
    </lineage>
</organism>
<name>A0A2N3PS87_9PROT</name>
<dbReference type="Pfam" id="PF01272">
    <property type="entry name" value="GreA_GreB"/>
    <property type="match status" value="1"/>
</dbReference>
<dbReference type="GO" id="GO:0003677">
    <property type="term" value="F:DNA binding"/>
    <property type="evidence" value="ECO:0007669"/>
    <property type="project" value="InterPro"/>
</dbReference>
<dbReference type="GO" id="GO:0003746">
    <property type="term" value="F:translation elongation factor activity"/>
    <property type="evidence" value="ECO:0007669"/>
    <property type="project" value="UniProtKB-KW"/>
</dbReference>
<keyword evidence="3" id="KW-0648">Protein biosynthesis</keyword>
<dbReference type="RefSeq" id="WP_101251965.1">
    <property type="nucleotide sequence ID" value="NZ_PIUM01000022.1"/>
</dbReference>
<dbReference type="Proteomes" id="UP000233293">
    <property type="component" value="Unassembled WGS sequence"/>
</dbReference>
<dbReference type="EMBL" id="PIUM01000022">
    <property type="protein sequence ID" value="PKU23267.1"/>
    <property type="molecule type" value="Genomic_DNA"/>
</dbReference>
<dbReference type="InterPro" id="IPR036953">
    <property type="entry name" value="GreA/GreB_C_sf"/>
</dbReference>
<accession>A0A2N3PS87</accession>
<evidence type="ECO:0000313" key="3">
    <source>
        <dbReference type="EMBL" id="PKU23267.1"/>
    </source>
</evidence>
<dbReference type="GO" id="GO:0032784">
    <property type="term" value="P:regulation of DNA-templated transcription elongation"/>
    <property type="evidence" value="ECO:0007669"/>
    <property type="project" value="InterPro"/>
</dbReference>
<dbReference type="InterPro" id="IPR023459">
    <property type="entry name" value="Tscrpt_elong_fac_GreA/B_fam"/>
</dbReference>
<comment type="caution">
    <text evidence="3">The sequence shown here is derived from an EMBL/GenBank/DDBJ whole genome shotgun (WGS) entry which is preliminary data.</text>
</comment>
<dbReference type="SUPFAM" id="SSF54534">
    <property type="entry name" value="FKBP-like"/>
    <property type="match status" value="1"/>
</dbReference>
<feature type="compositionally biased region" description="Acidic residues" evidence="1">
    <location>
        <begin position="10"/>
        <end position="20"/>
    </location>
</feature>
<gene>
    <name evidence="3" type="ORF">CWS72_17750</name>
</gene>
<protein>
    <submittedName>
        <fullName evidence="3">Transcription elongation factor GreAB</fullName>
    </submittedName>
</protein>
<keyword evidence="3" id="KW-0251">Elongation factor</keyword>
<dbReference type="PANTHER" id="PTHR30437">
    <property type="entry name" value="TRANSCRIPTION ELONGATION FACTOR GREA"/>
    <property type="match status" value="1"/>
</dbReference>
<reference evidence="4" key="1">
    <citation type="submission" date="2017-12" db="EMBL/GenBank/DDBJ databases">
        <title>Draft genome sequence of Telmatospirillum siberiense 26-4b1T, an acidotolerant peatland alphaproteobacterium potentially involved in sulfur cycling.</title>
        <authorList>
            <person name="Hausmann B."/>
            <person name="Pjevac P."/>
            <person name="Schreck K."/>
            <person name="Herbold C.W."/>
            <person name="Daims H."/>
            <person name="Wagner M."/>
            <person name="Pester M."/>
            <person name="Loy A."/>
        </authorList>
    </citation>
    <scope>NUCLEOTIDE SEQUENCE [LARGE SCALE GENOMIC DNA]</scope>
    <source>
        <strain evidence="4">26-4b1</strain>
    </source>
</reference>
<feature type="region of interest" description="Disordered" evidence="1">
    <location>
        <begin position="1"/>
        <end position="29"/>
    </location>
</feature>
<evidence type="ECO:0000313" key="4">
    <source>
        <dbReference type="Proteomes" id="UP000233293"/>
    </source>
</evidence>
<evidence type="ECO:0000259" key="2">
    <source>
        <dbReference type="Pfam" id="PF01272"/>
    </source>
</evidence>
<dbReference type="InterPro" id="IPR001437">
    <property type="entry name" value="Tscrpt_elong_fac_GreA/B_C"/>
</dbReference>
<keyword evidence="4" id="KW-1185">Reference proteome</keyword>